<keyword evidence="2 5" id="KW-0812">Transmembrane</keyword>
<dbReference type="PROSITE" id="PS00216">
    <property type="entry name" value="SUGAR_TRANSPORT_1"/>
    <property type="match status" value="1"/>
</dbReference>
<comment type="caution">
    <text evidence="7">The sequence shown here is derived from an EMBL/GenBank/DDBJ whole genome shotgun (WGS) entry which is preliminary data.</text>
</comment>
<feature type="transmembrane region" description="Helical" evidence="5">
    <location>
        <begin position="329"/>
        <end position="346"/>
    </location>
</feature>
<evidence type="ECO:0000256" key="4">
    <source>
        <dbReference type="ARBA" id="ARBA00023136"/>
    </source>
</evidence>
<feature type="transmembrane region" description="Helical" evidence="5">
    <location>
        <begin position="408"/>
        <end position="428"/>
    </location>
</feature>
<comment type="subcellular location">
    <subcellularLocation>
        <location evidence="1">Membrane</location>
        <topology evidence="1">Multi-pass membrane protein</topology>
    </subcellularLocation>
</comment>
<feature type="transmembrane region" description="Helical" evidence="5">
    <location>
        <begin position="499"/>
        <end position="525"/>
    </location>
</feature>
<feature type="transmembrane region" description="Helical" evidence="5">
    <location>
        <begin position="12"/>
        <end position="36"/>
    </location>
</feature>
<dbReference type="PROSITE" id="PS00217">
    <property type="entry name" value="SUGAR_TRANSPORT_2"/>
    <property type="match status" value="2"/>
</dbReference>
<dbReference type="Pfam" id="PF00083">
    <property type="entry name" value="Sugar_tr"/>
    <property type="match status" value="2"/>
</dbReference>
<protein>
    <submittedName>
        <fullName evidence="7">Jg17458 protein</fullName>
    </submittedName>
</protein>
<dbReference type="InterPro" id="IPR050549">
    <property type="entry name" value="MFS_Trehalose_Transporter"/>
</dbReference>
<dbReference type="PROSITE" id="PS50850">
    <property type="entry name" value="MFS"/>
    <property type="match status" value="1"/>
</dbReference>
<dbReference type="GO" id="GO:0022857">
    <property type="term" value="F:transmembrane transporter activity"/>
    <property type="evidence" value="ECO:0007669"/>
    <property type="project" value="InterPro"/>
</dbReference>
<evidence type="ECO:0000256" key="1">
    <source>
        <dbReference type="ARBA" id="ARBA00004141"/>
    </source>
</evidence>
<gene>
    <name evidence="7" type="primary">jg17458</name>
    <name evidence="7" type="ORF">PAEG_LOCUS20941</name>
</gene>
<keyword evidence="8" id="KW-1185">Reference proteome</keyword>
<evidence type="ECO:0000313" key="8">
    <source>
        <dbReference type="Proteomes" id="UP000838756"/>
    </source>
</evidence>
<feature type="transmembrane region" description="Helical" evidence="5">
    <location>
        <begin position="567"/>
        <end position="588"/>
    </location>
</feature>
<evidence type="ECO:0000259" key="6">
    <source>
        <dbReference type="PROSITE" id="PS50850"/>
    </source>
</evidence>
<feature type="transmembrane region" description="Helical" evidence="5">
    <location>
        <begin position="56"/>
        <end position="79"/>
    </location>
</feature>
<feature type="transmembrane region" description="Helical" evidence="5">
    <location>
        <begin position="444"/>
        <end position="465"/>
    </location>
</feature>
<feature type="transmembrane region" description="Helical" evidence="5">
    <location>
        <begin position="86"/>
        <end position="106"/>
    </location>
</feature>
<keyword evidence="3 5" id="KW-1133">Transmembrane helix</keyword>
<proteinExistence type="predicted"/>
<evidence type="ECO:0000256" key="2">
    <source>
        <dbReference type="ARBA" id="ARBA00022692"/>
    </source>
</evidence>
<feature type="transmembrane region" description="Helical" evidence="5">
    <location>
        <begin position="218"/>
        <end position="238"/>
    </location>
</feature>
<dbReference type="PANTHER" id="PTHR48021">
    <property type="match status" value="1"/>
</dbReference>
<feature type="transmembrane region" description="Helical" evidence="5">
    <location>
        <begin position="472"/>
        <end position="493"/>
    </location>
</feature>
<name>A0A8S4S146_9NEOP</name>
<dbReference type="OrthoDB" id="6339427at2759"/>
<feature type="transmembrane region" description="Helical" evidence="5">
    <location>
        <begin position="302"/>
        <end position="323"/>
    </location>
</feature>
<dbReference type="Proteomes" id="UP000838756">
    <property type="component" value="Unassembled WGS sequence"/>
</dbReference>
<dbReference type="EMBL" id="CAKXAJ010025888">
    <property type="protein sequence ID" value="CAH2245062.1"/>
    <property type="molecule type" value="Genomic_DNA"/>
</dbReference>
<evidence type="ECO:0000256" key="5">
    <source>
        <dbReference type="SAM" id="Phobius"/>
    </source>
</evidence>
<dbReference type="InterPro" id="IPR020846">
    <property type="entry name" value="MFS_dom"/>
</dbReference>
<sequence>MKCVFGQFEVPCIFKQFFATATSGWLTLTAGFAFGFSAVLLPELEKDEQFPYDANMASWIASITPLSMVFGCLGAGYLIDSVGRKTGHMVLAVISLMSWLIIAFATNNTYMLLGRSVAGLSVGSNRPVSLVYIGEISDPKYRSFTLIGPSIMLGLGILLSHLLGGYVPWRHCCYIYAAVNLSCVILLLFLQESPLWLISKGRVDEGVQAFKWFRGEASIAPLSMVFGCLGAGYLIDIVGRKTGHIVVAVISLISWIIIAFATNNTYMLLGRFVAGLSVGSNRPVSLVYIGEITDPKYRSFTLLGPSTMLCVGIFISHLLGGYVSWRLCSYIYASIIFISILLLLILRESPLWLISKGKIDEGIQAFKWFRGDGIDSQKELQLVLLRQNEKSNRYFYNDIMSISFMKPLLTVFLFSLIQFTGVNVYSFYALEMIEDTFKGNIDPFTFMLGIDGLRFVIIFFIFACNKFIPRKIFFIVVNFGCALALFILVGYLLHLERIGYVWLSISITVLFISFGGCAITLAWSFVPELFSANLRGLGSGIGAAMSYFVLFVCIKISPGFMATYGEAAMYATYGLITLINAIILCFVLPETNGRTLQDIEDSYTKSNTTLSTAL</sequence>
<dbReference type="Gene3D" id="1.20.1250.20">
    <property type="entry name" value="MFS general substrate transporter like domains"/>
    <property type="match status" value="2"/>
</dbReference>
<feature type="transmembrane region" description="Helical" evidence="5">
    <location>
        <begin position="174"/>
        <end position="198"/>
    </location>
</feature>
<reference evidence="7" key="1">
    <citation type="submission" date="2022-03" db="EMBL/GenBank/DDBJ databases">
        <authorList>
            <person name="Lindestad O."/>
        </authorList>
    </citation>
    <scope>NUCLEOTIDE SEQUENCE</scope>
</reference>
<evidence type="ECO:0000256" key="3">
    <source>
        <dbReference type="ARBA" id="ARBA00022989"/>
    </source>
</evidence>
<accession>A0A8S4S146</accession>
<organism evidence="7 8">
    <name type="scientific">Pararge aegeria aegeria</name>
    <dbReference type="NCBI Taxonomy" id="348720"/>
    <lineage>
        <taxon>Eukaryota</taxon>
        <taxon>Metazoa</taxon>
        <taxon>Ecdysozoa</taxon>
        <taxon>Arthropoda</taxon>
        <taxon>Hexapoda</taxon>
        <taxon>Insecta</taxon>
        <taxon>Pterygota</taxon>
        <taxon>Neoptera</taxon>
        <taxon>Endopterygota</taxon>
        <taxon>Lepidoptera</taxon>
        <taxon>Glossata</taxon>
        <taxon>Ditrysia</taxon>
        <taxon>Papilionoidea</taxon>
        <taxon>Nymphalidae</taxon>
        <taxon>Satyrinae</taxon>
        <taxon>Satyrini</taxon>
        <taxon>Parargina</taxon>
        <taxon>Pararge</taxon>
    </lineage>
</organism>
<feature type="transmembrane region" description="Helical" evidence="5">
    <location>
        <begin position="146"/>
        <end position="167"/>
    </location>
</feature>
<dbReference type="InterPro" id="IPR005828">
    <property type="entry name" value="MFS_sugar_transport-like"/>
</dbReference>
<dbReference type="GO" id="GO:0016020">
    <property type="term" value="C:membrane"/>
    <property type="evidence" value="ECO:0007669"/>
    <property type="project" value="UniProtKB-SubCell"/>
</dbReference>
<dbReference type="InterPro" id="IPR005829">
    <property type="entry name" value="Sugar_transporter_CS"/>
</dbReference>
<evidence type="ECO:0000313" key="7">
    <source>
        <dbReference type="EMBL" id="CAH2245062.1"/>
    </source>
</evidence>
<dbReference type="PANTHER" id="PTHR48021:SF68">
    <property type="entry name" value="MAJOR FACILITATOR SUPERFAMILY (MFS) PROFILE DOMAIN-CONTAINING PROTEIN"/>
    <property type="match status" value="1"/>
</dbReference>
<dbReference type="SUPFAM" id="SSF103473">
    <property type="entry name" value="MFS general substrate transporter"/>
    <property type="match status" value="2"/>
</dbReference>
<keyword evidence="4 5" id="KW-0472">Membrane</keyword>
<feature type="transmembrane region" description="Helical" evidence="5">
    <location>
        <begin position="245"/>
        <end position="262"/>
    </location>
</feature>
<feature type="domain" description="Major facilitator superfamily (MFS) profile" evidence="6">
    <location>
        <begin position="149"/>
        <end position="592"/>
    </location>
</feature>
<feature type="transmembrane region" description="Helical" evidence="5">
    <location>
        <begin position="537"/>
        <end position="561"/>
    </location>
</feature>
<dbReference type="InterPro" id="IPR036259">
    <property type="entry name" value="MFS_trans_sf"/>
</dbReference>
<dbReference type="AlphaFoldDB" id="A0A8S4S146"/>